<dbReference type="Gene3D" id="3.90.25.10">
    <property type="entry name" value="UDP-galactose 4-epimerase, domain 1"/>
    <property type="match status" value="1"/>
</dbReference>
<dbReference type="Gene3D" id="3.40.50.720">
    <property type="entry name" value="NAD(P)-binding Rossmann-like Domain"/>
    <property type="match status" value="1"/>
</dbReference>
<organism evidence="4 5">
    <name type="scientific">Faunimonas pinastri</name>
    <dbReference type="NCBI Taxonomy" id="1855383"/>
    <lineage>
        <taxon>Bacteria</taxon>
        <taxon>Pseudomonadati</taxon>
        <taxon>Pseudomonadota</taxon>
        <taxon>Alphaproteobacteria</taxon>
        <taxon>Hyphomicrobiales</taxon>
        <taxon>Afifellaceae</taxon>
        <taxon>Faunimonas</taxon>
    </lineage>
</organism>
<evidence type="ECO:0000313" key="4">
    <source>
        <dbReference type="EMBL" id="SEQ36756.1"/>
    </source>
</evidence>
<dbReference type="OrthoDB" id="9801785at2"/>
<dbReference type="InterPro" id="IPR020904">
    <property type="entry name" value="Sc_DH/Rdtase_CS"/>
</dbReference>
<dbReference type="PANTHER" id="PTHR43000">
    <property type="entry name" value="DTDP-D-GLUCOSE 4,6-DEHYDRATASE-RELATED"/>
    <property type="match status" value="1"/>
</dbReference>
<accession>A0A1H9FFP5</accession>
<comment type="pathway">
    <text evidence="1">Bacterial outer membrane biogenesis; LPS O-antigen biosynthesis.</text>
</comment>
<name>A0A1H9FFP5_9HYPH</name>
<dbReference type="InterPro" id="IPR001509">
    <property type="entry name" value="Epimerase_deHydtase"/>
</dbReference>
<dbReference type="AlphaFoldDB" id="A0A1H9FFP5"/>
<dbReference type="EMBL" id="FOFG01000004">
    <property type="protein sequence ID" value="SEQ36756.1"/>
    <property type="molecule type" value="Genomic_DNA"/>
</dbReference>
<sequence>MRILITGGCGFIGTNLVATLNGAGIHEVSVFDNESMGKREHLAGLKADFISGDLADPDAIHAALEGVDAVVHLAADTRVMDSIADPMFNMRSNVVGTLNLLEAMRARGIMRLVNASTGGAIVGEVEPPVHEEMVPRPASPYGASKLAVEGYCSAYAASYGLKALSLRFANVYGPRSFHKGSVVAAFFKTILAGRQPVVYGDGSQIRDFVFVEDLCRGILSGIERGASGVIQLGSGRPTSLNELLDTMRDVVAPRALEVDYQPFRPGEVVATYCDVSKARRELGFDPSTPLAHGLAQTWDWFLGQRGEAPAA</sequence>
<dbReference type="SUPFAM" id="SSF51735">
    <property type="entry name" value="NAD(P)-binding Rossmann-fold domains"/>
    <property type="match status" value="1"/>
</dbReference>
<evidence type="ECO:0000259" key="3">
    <source>
        <dbReference type="Pfam" id="PF01370"/>
    </source>
</evidence>
<evidence type="ECO:0000256" key="1">
    <source>
        <dbReference type="ARBA" id="ARBA00005125"/>
    </source>
</evidence>
<protein>
    <submittedName>
        <fullName evidence="4">UDP-glucose 4-epimerase</fullName>
    </submittedName>
</protein>
<proteinExistence type="inferred from homology"/>
<dbReference type="Proteomes" id="UP000199647">
    <property type="component" value="Unassembled WGS sequence"/>
</dbReference>
<evidence type="ECO:0000256" key="2">
    <source>
        <dbReference type="ARBA" id="ARBA00007637"/>
    </source>
</evidence>
<keyword evidence="5" id="KW-1185">Reference proteome</keyword>
<dbReference type="PRINTS" id="PR01713">
    <property type="entry name" value="NUCEPIMERASE"/>
</dbReference>
<reference evidence="4 5" key="1">
    <citation type="submission" date="2016-10" db="EMBL/GenBank/DDBJ databases">
        <authorList>
            <person name="de Groot N.N."/>
        </authorList>
    </citation>
    <scope>NUCLEOTIDE SEQUENCE [LARGE SCALE GENOMIC DNA]</scope>
    <source>
        <strain evidence="4 5">A52C2</strain>
    </source>
</reference>
<dbReference type="STRING" id="1855383.SAMN05216548_104105"/>
<dbReference type="PROSITE" id="PS00061">
    <property type="entry name" value="ADH_SHORT"/>
    <property type="match status" value="1"/>
</dbReference>
<comment type="similarity">
    <text evidence="2">Belongs to the NAD(P)-dependent epimerase/dehydratase family.</text>
</comment>
<dbReference type="RefSeq" id="WP_092495983.1">
    <property type="nucleotide sequence ID" value="NZ_FOFG01000004.1"/>
</dbReference>
<evidence type="ECO:0000313" key="5">
    <source>
        <dbReference type="Proteomes" id="UP000199647"/>
    </source>
</evidence>
<dbReference type="InterPro" id="IPR036291">
    <property type="entry name" value="NAD(P)-bd_dom_sf"/>
</dbReference>
<feature type="domain" description="NAD-dependent epimerase/dehydratase" evidence="3">
    <location>
        <begin position="3"/>
        <end position="227"/>
    </location>
</feature>
<gene>
    <name evidence="4" type="ORF">SAMN05216548_104105</name>
</gene>
<dbReference type="Pfam" id="PF01370">
    <property type="entry name" value="Epimerase"/>
    <property type="match status" value="1"/>
</dbReference>